<dbReference type="STRING" id="137265.SAMN05421684_2701"/>
<proteinExistence type="predicted"/>
<dbReference type="EMBL" id="FNQB01000001">
    <property type="protein sequence ID" value="SDY97878.1"/>
    <property type="molecule type" value="Genomic_DNA"/>
</dbReference>
<dbReference type="AlphaFoldDB" id="A0A1H3P9X0"/>
<dbReference type="RefSeq" id="WP_090790658.1">
    <property type="nucleotide sequence ID" value="NZ_BOND01000025.1"/>
</dbReference>
<keyword evidence="2" id="KW-1185">Reference proteome</keyword>
<reference evidence="2" key="1">
    <citation type="submission" date="2016-10" db="EMBL/GenBank/DDBJ databases">
        <authorList>
            <person name="Varghese N."/>
            <person name="Submissions S."/>
        </authorList>
    </citation>
    <scope>NUCLEOTIDE SEQUENCE [LARGE SCALE GENOMIC DNA]</scope>
    <source>
        <strain evidence="2">DSM 44718</strain>
    </source>
</reference>
<organism evidence="1 2">
    <name type="scientific">Asanoa ishikariensis</name>
    <dbReference type="NCBI Taxonomy" id="137265"/>
    <lineage>
        <taxon>Bacteria</taxon>
        <taxon>Bacillati</taxon>
        <taxon>Actinomycetota</taxon>
        <taxon>Actinomycetes</taxon>
        <taxon>Micromonosporales</taxon>
        <taxon>Micromonosporaceae</taxon>
        <taxon>Asanoa</taxon>
    </lineage>
</organism>
<evidence type="ECO:0000313" key="2">
    <source>
        <dbReference type="Proteomes" id="UP000199632"/>
    </source>
</evidence>
<dbReference type="Proteomes" id="UP000199632">
    <property type="component" value="Unassembled WGS sequence"/>
</dbReference>
<name>A0A1H3P9X0_9ACTN</name>
<protein>
    <submittedName>
        <fullName evidence="1">Uncharacterized protein</fullName>
    </submittedName>
</protein>
<accession>A0A1H3P9X0</accession>
<dbReference type="OrthoDB" id="3690688at2"/>
<gene>
    <name evidence="1" type="ORF">SAMN05421684_2701</name>
</gene>
<evidence type="ECO:0000313" key="1">
    <source>
        <dbReference type="EMBL" id="SDY97878.1"/>
    </source>
</evidence>
<sequence length="312" mass="35117">MEKARSQTVGRDLAHALRTGPFSAALHLAIEDRGIRPEEIQTRLSAAGVSVSLATLSYWRRGRSRPERPESMRAVRLMEEILNLPAESLIAQLGPRRPRGRWLNQAPGTIDIDRLFENGASVSKIMSELDRWMYHELSRVSMHDLYLVGPDRQERGLVCRQVLRANIDRVSRTVGIFHTDDPGAPVSVHPRRNCRIGRVRSDPGTGLLATEIIFDRMLAQGDTAFIEYEFGSNSTVATDNYYHGFSTPVGEYVLQVQFDHDAVPARCHRFERRGLHAPDQGVREVWIGSTHGAHLVAADVPPGIVGMRWEWE</sequence>